<comment type="caution">
    <text evidence="3">The sequence shown here is derived from an EMBL/GenBank/DDBJ whole genome shotgun (WGS) entry which is preliminary data.</text>
</comment>
<dbReference type="AlphaFoldDB" id="A0A9P6BYQ7"/>
<keyword evidence="1" id="KW-0472">Membrane</keyword>
<name>A0A9P6BYQ7_9AGAR</name>
<keyword evidence="4" id="KW-1185">Reference proteome</keyword>
<proteinExistence type="predicted"/>
<dbReference type="EMBL" id="MU151549">
    <property type="protein sequence ID" value="KAF9442899.1"/>
    <property type="molecule type" value="Genomic_DNA"/>
</dbReference>
<dbReference type="Proteomes" id="UP000807342">
    <property type="component" value="Unassembled WGS sequence"/>
</dbReference>
<evidence type="ECO:0000259" key="2">
    <source>
        <dbReference type="Pfam" id="PF20151"/>
    </source>
</evidence>
<evidence type="ECO:0000256" key="1">
    <source>
        <dbReference type="SAM" id="Phobius"/>
    </source>
</evidence>
<evidence type="ECO:0000313" key="4">
    <source>
        <dbReference type="Proteomes" id="UP000807342"/>
    </source>
</evidence>
<keyword evidence="1" id="KW-0812">Transmembrane</keyword>
<evidence type="ECO:0000313" key="3">
    <source>
        <dbReference type="EMBL" id="KAF9442899.1"/>
    </source>
</evidence>
<keyword evidence="1" id="KW-1133">Transmembrane helix</keyword>
<dbReference type="InterPro" id="IPR045340">
    <property type="entry name" value="DUF6533"/>
</dbReference>
<gene>
    <name evidence="3" type="ORF">P691DRAFT_764780</name>
</gene>
<feature type="transmembrane region" description="Helical" evidence="1">
    <location>
        <begin position="16"/>
        <end position="33"/>
    </location>
</feature>
<feature type="transmembrane region" description="Helical" evidence="1">
    <location>
        <begin position="53"/>
        <end position="74"/>
    </location>
</feature>
<feature type="domain" description="DUF6533" evidence="2">
    <location>
        <begin position="19"/>
        <end position="64"/>
    </location>
</feature>
<feature type="transmembrane region" description="Helical" evidence="1">
    <location>
        <begin position="116"/>
        <end position="136"/>
    </location>
</feature>
<dbReference type="Pfam" id="PF20151">
    <property type="entry name" value="DUF6533"/>
    <property type="match status" value="1"/>
</dbReference>
<feature type="transmembrane region" description="Helical" evidence="1">
    <location>
        <begin position="86"/>
        <end position="110"/>
    </location>
</feature>
<dbReference type="OrthoDB" id="2955592at2759"/>
<accession>A0A9P6BYQ7</accession>
<protein>
    <recommendedName>
        <fullName evidence="2">DUF6533 domain-containing protein</fullName>
    </recommendedName>
</protein>
<organism evidence="3 4">
    <name type="scientific">Macrolepiota fuliginosa MF-IS2</name>
    <dbReference type="NCBI Taxonomy" id="1400762"/>
    <lineage>
        <taxon>Eukaryota</taxon>
        <taxon>Fungi</taxon>
        <taxon>Dikarya</taxon>
        <taxon>Basidiomycota</taxon>
        <taxon>Agaricomycotina</taxon>
        <taxon>Agaricomycetes</taxon>
        <taxon>Agaricomycetidae</taxon>
        <taxon>Agaricales</taxon>
        <taxon>Agaricineae</taxon>
        <taxon>Agaricaceae</taxon>
        <taxon>Macrolepiota</taxon>
    </lineage>
</organism>
<sequence>MSTLAQLPGEVRQLHLYQYFSGVALTIYLYDYSLTFAREVELIWTSKWTVMKFVFLIDRYLIIVNFILQALLLGTRPVDCQALANAFANVALIGVFLSEVILCLRLWVMWQNDKRVLAGLITMFIGGTVVQGYFGGRYLRNGVYRFETLPYGIEGCVFDGQFSTWYNTFFVNLILNIEFYSSGACDGVDSNHSNL</sequence>
<reference evidence="3" key="1">
    <citation type="submission" date="2020-11" db="EMBL/GenBank/DDBJ databases">
        <authorList>
            <consortium name="DOE Joint Genome Institute"/>
            <person name="Ahrendt S."/>
            <person name="Riley R."/>
            <person name="Andreopoulos W."/>
            <person name="Labutti K."/>
            <person name="Pangilinan J."/>
            <person name="Ruiz-Duenas F.J."/>
            <person name="Barrasa J.M."/>
            <person name="Sanchez-Garcia M."/>
            <person name="Camarero S."/>
            <person name="Miyauchi S."/>
            <person name="Serrano A."/>
            <person name="Linde D."/>
            <person name="Babiker R."/>
            <person name="Drula E."/>
            <person name="Ayuso-Fernandez I."/>
            <person name="Pacheco R."/>
            <person name="Padilla G."/>
            <person name="Ferreira P."/>
            <person name="Barriuso J."/>
            <person name="Kellner H."/>
            <person name="Castanera R."/>
            <person name="Alfaro M."/>
            <person name="Ramirez L."/>
            <person name="Pisabarro A.G."/>
            <person name="Kuo A."/>
            <person name="Tritt A."/>
            <person name="Lipzen A."/>
            <person name="He G."/>
            <person name="Yan M."/>
            <person name="Ng V."/>
            <person name="Cullen D."/>
            <person name="Martin F."/>
            <person name="Rosso M.-N."/>
            <person name="Henrissat B."/>
            <person name="Hibbett D."/>
            <person name="Martinez A.T."/>
            <person name="Grigoriev I.V."/>
        </authorList>
    </citation>
    <scope>NUCLEOTIDE SEQUENCE</scope>
    <source>
        <strain evidence="3">MF-IS2</strain>
    </source>
</reference>